<feature type="compositionally biased region" description="Basic and acidic residues" evidence="1">
    <location>
        <begin position="39"/>
        <end position="53"/>
    </location>
</feature>
<reference evidence="3" key="1">
    <citation type="submission" date="2017-10" db="EMBL/GenBank/DDBJ databases">
        <authorList>
            <person name="Toshchakov S.V."/>
            <person name="Goeva M.A."/>
        </authorList>
    </citation>
    <scope>NUCLEOTIDE SEQUENCE [LARGE SCALE GENOMIC DNA]</scope>
    <source>
        <strain evidence="3">JR1/69-1-13</strain>
    </source>
</reference>
<feature type="region of interest" description="Disordered" evidence="1">
    <location>
        <begin position="24"/>
        <end position="157"/>
    </location>
</feature>
<sequence>MAIGVWLLLAGTAAAQTRPDLDPWGRYNGRTEQQGGTLRHYDPWGRYEGRSERSAGGGVMRHYDAEGRYLGRDDIERDFRNRQPAPPPVYRPLPQPYPPQPPYGSGYGQSNGYGQPNVHVYIDPAPPLWTPAEPERPQPPPPRGRTPWFNDPQRARP</sequence>
<protein>
    <submittedName>
        <fullName evidence="2">Uncharacterized protein</fullName>
    </submittedName>
</protein>
<dbReference type="Proteomes" id="UP000245048">
    <property type="component" value="Unassembled WGS sequence"/>
</dbReference>
<name>A0A2U1V849_9PROT</name>
<feature type="compositionally biased region" description="Basic and acidic residues" evidence="1">
    <location>
        <begin position="61"/>
        <end position="81"/>
    </location>
</feature>
<feature type="compositionally biased region" description="Pro residues" evidence="1">
    <location>
        <begin position="84"/>
        <end position="102"/>
    </location>
</feature>
<dbReference type="AlphaFoldDB" id="A0A2U1V849"/>
<evidence type="ECO:0000256" key="1">
    <source>
        <dbReference type="SAM" id="MobiDB-lite"/>
    </source>
</evidence>
<dbReference type="RefSeq" id="WP_109515713.1">
    <property type="nucleotide sequence ID" value="NZ_PDOA01000002.1"/>
</dbReference>
<dbReference type="EMBL" id="PDOA01000002">
    <property type="protein sequence ID" value="PWC30080.1"/>
    <property type="molecule type" value="Genomic_DNA"/>
</dbReference>
<accession>A0A2U1V849</accession>
<proteinExistence type="predicted"/>
<organism evidence="2 3">
    <name type="scientific">Teichococcus aestuarii</name>
    <dbReference type="NCBI Taxonomy" id="568898"/>
    <lineage>
        <taxon>Bacteria</taxon>
        <taxon>Pseudomonadati</taxon>
        <taxon>Pseudomonadota</taxon>
        <taxon>Alphaproteobacteria</taxon>
        <taxon>Acetobacterales</taxon>
        <taxon>Roseomonadaceae</taxon>
        <taxon>Roseomonas</taxon>
    </lineage>
</organism>
<evidence type="ECO:0000313" key="3">
    <source>
        <dbReference type="Proteomes" id="UP000245048"/>
    </source>
</evidence>
<gene>
    <name evidence="2" type="ORF">CR165_04255</name>
</gene>
<evidence type="ECO:0000313" key="2">
    <source>
        <dbReference type="EMBL" id="PWC30080.1"/>
    </source>
</evidence>
<comment type="caution">
    <text evidence="2">The sequence shown here is derived from an EMBL/GenBank/DDBJ whole genome shotgun (WGS) entry which is preliminary data.</text>
</comment>
<keyword evidence="3" id="KW-1185">Reference proteome</keyword>
<dbReference type="OrthoDB" id="7281586at2"/>